<keyword evidence="1" id="KW-1133">Transmembrane helix</keyword>
<reference evidence="2" key="2">
    <citation type="submission" date="2025-09" db="UniProtKB">
        <authorList>
            <consortium name="Ensembl"/>
        </authorList>
    </citation>
    <scope>IDENTIFICATION</scope>
</reference>
<reference evidence="2" key="1">
    <citation type="submission" date="2025-08" db="UniProtKB">
        <authorList>
            <consortium name="Ensembl"/>
        </authorList>
    </citation>
    <scope>IDENTIFICATION</scope>
</reference>
<keyword evidence="3" id="KW-1185">Reference proteome</keyword>
<dbReference type="Proteomes" id="UP000694403">
    <property type="component" value="Unplaced"/>
</dbReference>
<keyword evidence="1" id="KW-0812">Transmembrane</keyword>
<protein>
    <submittedName>
        <fullName evidence="2">Uncharacterized protein</fullName>
    </submittedName>
</protein>
<evidence type="ECO:0000313" key="3">
    <source>
        <dbReference type="Proteomes" id="UP000694403"/>
    </source>
</evidence>
<proteinExistence type="predicted"/>
<evidence type="ECO:0000256" key="1">
    <source>
        <dbReference type="SAM" id="Phobius"/>
    </source>
</evidence>
<organism evidence="2 3">
    <name type="scientific">Chelydra serpentina</name>
    <name type="common">Snapping turtle</name>
    <name type="synonym">Testudo serpentina</name>
    <dbReference type="NCBI Taxonomy" id="8475"/>
    <lineage>
        <taxon>Eukaryota</taxon>
        <taxon>Metazoa</taxon>
        <taxon>Chordata</taxon>
        <taxon>Craniata</taxon>
        <taxon>Vertebrata</taxon>
        <taxon>Euteleostomi</taxon>
        <taxon>Archelosauria</taxon>
        <taxon>Testudinata</taxon>
        <taxon>Testudines</taxon>
        <taxon>Cryptodira</taxon>
        <taxon>Durocryptodira</taxon>
        <taxon>Americhelydia</taxon>
        <taxon>Chelydroidea</taxon>
        <taxon>Chelydridae</taxon>
        <taxon>Chelydra</taxon>
    </lineage>
</organism>
<feature type="transmembrane region" description="Helical" evidence="1">
    <location>
        <begin position="44"/>
        <end position="63"/>
    </location>
</feature>
<sequence length="64" mass="6898">LLHPLISHFLRALVQCYGSQKAGEDVHPILLQSPPVNKGPVKPILTAIVVTAVLNIATIRLLLP</sequence>
<dbReference type="Ensembl" id="ENSCSRT00000020213.1">
    <property type="protein sequence ID" value="ENSCSRP00000019336.1"/>
    <property type="gene ID" value="ENSCSRG00000014739.1"/>
</dbReference>
<keyword evidence="1" id="KW-0472">Membrane</keyword>
<dbReference type="AlphaFoldDB" id="A0A8C3SV37"/>
<name>A0A8C3SV37_CHESE</name>
<evidence type="ECO:0000313" key="2">
    <source>
        <dbReference type="Ensembl" id="ENSCSRP00000019336.1"/>
    </source>
</evidence>
<accession>A0A8C3SV37</accession>